<keyword evidence="8 16" id="KW-0812">Transmembrane</keyword>
<dbReference type="RefSeq" id="XP_024319584.1">
    <property type="nucleotide sequence ID" value="XM_024472884.1"/>
</dbReference>
<dbReference type="PANTHER" id="PTHR12989:SF10">
    <property type="entry name" value="DOL-P-GLC:GLC(2)MAN(9)GLCNAC(2)-PP-DOL ALPHA-1,2-GLUCOSYLTRANSFERASE-RELATED"/>
    <property type="match status" value="1"/>
</dbReference>
<comment type="similarity">
    <text evidence="3">Belongs to the ALG10 glucosyltransferase family.</text>
</comment>
<gene>
    <name evidence="17" type="primary">ALG10</name>
    <name evidence="17" type="ORF">VC83_09445</name>
</gene>
<evidence type="ECO:0000313" key="17">
    <source>
        <dbReference type="EMBL" id="OAF54277.1"/>
    </source>
</evidence>
<feature type="transmembrane region" description="Helical" evidence="16">
    <location>
        <begin position="401"/>
        <end position="418"/>
    </location>
</feature>
<comment type="catalytic activity">
    <reaction evidence="14">
        <text>an alpha-D-Glc-(1-&gt;3)-alpha-D-Glc-(1-&gt;3)-alpha-D-Man-(1-&gt;2)-alpha-D-Man-(1-&gt;2)-alpha-D-Man-(1-&gt;3)-[alpha-D-Man-(1-&gt;2)-alpha-D-Man-(1-&gt;3)-[alpha-D-Man-(1-&gt;2)-alpha-D-Man-(1-&gt;6)]-alpha-D-Man-(1-&gt;6)]-beta-D-Man-(1-&gt;4)-beta-D-GlcNAc-(1-&gt;4)-alpha-D-GlcNAc-diphospho-di-trans,poly-cis-dolichol + a di-trans,poly-cis-dolichyl beta-D-glucosyl phosphate = a alpha-D-Glc-(1-&gt;2)-alpha-D-Glc-(1-&gt;3)-alpha-D-Glc-(1-&gt;3)-alpha-D-Man-(1-&gt;2)-alpha-D-Man-(1-&gt;2)-alpha-D-Man-(1-&gt;3)-[alpha-D-Man-(1-&gt;2)-alpha-D-Man-(1-&gt;3)-[alpha-D-Man-(1-&gt;2)-alpha-D-Man-(1-&gt;6)]-alpha-D-Man-(1-&gt;6)]-beta-D-Man-(1-&gt;4)-beta-D-GlcNAc-(1-&gt;4)-alpha-D-GlcNAc-diphospho-di-trans,poly-cis-dolichol + a di-trans,poly-cis-dolichyl phosphate + H(+)</text>
        <dbReference type="Rhea" id="RHEA:29543"/>
        <dbReference type="Rhea" id="RHEA-COMP:19498"/>
        <dbReference type="Rhea" id="RHEA-COMP:19502"/>
        <dbReference type="Rhea" id="RHEA-COMP:19512"/>
        <dbReference type="Rhea" id="RHEA-COMP:19522"/>
        <dbReference type="ChEBI" id="CHEBI:15378"/>
        <dbReference type="ChEBI" id="CHEBI:57525"/>
        <dbReference type="ChEBI" id="CHEBI:57683"/>
        <dbReference type="ChEBI" id="CHEBI:132522"/>
        <dbReference type="ChEBI" id="CHEBI:132523"/>
        <dbReference type="EC" id="2.4.1.256"/>
    </reaction>
    <physiologicalReaction direction="left-to-right" evidence="14">
        <dbReference type="Rhea" id="RHEA:29544"/>
    </physiologicalReaction>
</comment>
<evidence type="ECO:0000256" key="8">
    <source>
        <dbReference type="ARBA" id="ARBA00022692"/>
    </source>
</evidence>
<feature type="transmembrane region" description="Helical" evidence="16">
    <location>
        <begin position="324"/>
        <end position="346"/>
    </location>
</feature>
<feature type="transmembrane region" description="Helical" evidence="16">
    <location>
        <begin position="101"/>
        <end position="120"/>
    </location>
</feature>
<dbReference type="EMBL" id="KV441432">
    <property type="protein sequence ID" value="OAF54277.1"/>
    <property type="molecule type" value="Genomic_DNA"/>
</dbReference>
<evidence type="ECO:0000256" key="4">
    <source>
        <dbReference type="ARBA" id="ARBA00011967"/>
    </source>
</evidence>
<dbReference type="GO" id="GO:0006488">
    <property type="term" value="P:dolichol-linked oligosaccharide biosynthetic process"/>
    <property type="evidence" value="ECO:0007669"/>
    <property type="project" value="InterPro"/>
</dbReference>
<dbReference type="Proteomes" id="UP000077154">
    <property type="component" value="Unassembled WGS sequence"/>
</dbReference>
<sequence>MASRDVPPNNHDTSIAMAKALLSLTLTGGFLGVLSTAWLRAVNSNVPSPYMDEVFHIPQAQQYCASDFYTWDPKLTTPPGLYAFSLLLKAATRAGCTATELRGIGGVALAALLVVCYFLRRSLSGDGKRVDRSWEVAHEALNVCLFPPLFFFSGLYYTDVLSTLVIVVAYLAFQRGAGGASMGEGLLAYGLGVVGLVMRQTNVFWVGVFLAGMEWIRACTDMVGKGQTRAGQGKDASLIEMVLGPYTRGELHDPSIEEAGPLDFLYCLISIGISAVSHPIILISRLWPQIALLLSFGAFVVWNGGVVLGDKSNHVATLHLTQMLYLWPFIAFFSFPLFLPTIISALSPTLPRASTLAWALLAITLSLGIVHFNTLIHPFTLADNRHYMFYVFRYTILRHPLIKYALAPIYVLCGWFVLRALRRHQPVSSGTATNAQETSRRGKLSRSAMQQEGRNRAAETKTSFALIWLLTTALSLITAPLVEPRYFILPWVIWRLHVRPSHGSLVGMSVERTRLWAETLWFLVVNVGTCVVFLGKEFEWASELGRVQRFMW</sequence>
<dbReference type="InterPro" id="IPR016900">
    <property type="entry name" value="Alg10"/>
</dbReference>
<accession>A0A176ZWW8</accession>
<keyword evidence="7 17" id="KW-0808">Transferase</keyword>
<keyword evidence="9" id="KW-0256">Endoplasmic reticulum</keyword>
<evidence type="ECO:0000256" key="1">
    <source>
        <dbReference type="ARBA" id="ARBA00004477"/>
    </source>
</evidence>
<dbReference type="EC" id="2.4.1.256" evidence="4"/>
<evidence type="ECO:0000256" key="16">
    <source>
        <dbReference type="SAM" id="Phobius"/>
    </source>
</evidence>
<feature type="transmembrane region" description="Helical" evidence="16">
    <location>
        <begin position="515"/>
        <end position="534"/>
    </location>
</feature>
<protein>
    <recommendedName>
        <fullName evidence="5">Dol-P-Glc:Glc(2)Man(9)GlcNAc(2)-PP-Dol alpha-1,2-glucosyltransferase</fullName>
        <ecNumber evidence="4">2.4.1.256</ecNumber>
    </recommendedName>
    <alternativeName>
        <fullName evidence="12">Asparagine-linked glycosylation protein 10</fullName>
    </alternativeName>
</protein>
<comment type="pathway">
    <text evidence="2">Protein modification; protein glycosylation.</text>
</comment>
<feature type="transmembrane region" description="Helical" evidence="16">
    <location>
        <begin position="358"/>
        <end position="381"/>
    </location>
</feature>
<dbReference type="GO" id="GO:0005789">
    <property type="term" value="C:endoplasmic reticulum membrane"/>
    <property type="evidence" value="ECO:0007669"/>
    <property type="project" value="UniProtKB-SubCell"/>
</dbReference>
<name>A0A176ZWW8_9PEZI</name>
<keyword evidence="10 16" id="KW-1133">Transmembrane helix</keyword>
<dbReference type="eggNOG" id="KOG2642">
    <property type="taxonomic scope" value="Eukaryota"/>
</dbReference>
<feature type="transmembrane region" description="Helical" evidence="16">
    <location>
        <begin position="263"/>
        <end position="283"/>
    </location>
</feature>
<evidence type="ECO:0000256" key="6">
    <source>
        <dbReference type="ARBA" id="ARBA00022676"/>
    </source>
</evidence>
<dbReference type="UniPathway" id="UPA00378"/>
<dbReference type="PIRSF" id="PIRSF028810">
    <property type="entry name" value="Alpha1_2_glucosyltferase_Alg10"/>
    <property type="match status" value="1"/>
</dbReference>
<keyword evidence="11 16" id="KW-0472">Membrane</keyword>
<evidence type="ECO:0000256" key="12">
    <source>
        <dbReference type="ARBA" id="ARBA00032069"/>
    </source>
</evidence>
<dbReference type="GO" id="GO:0106073">
    <property type="term" value="F:dolichyl pyrophosphate Glc2Man9GlcNAc2 alpha-1,2-glucosyltransferase activity"/>
    <property type="evidence" value="ECO:0007669"/>
    <property type="project" value="UniProtKB-EC"/>
</dbReference>
<evidence type="ECO:0000256" key="14">
    <source>
        <dbReference type="ARBA" id="ARBA00048064"/>
    </source>
</evidence>
<feature type="transmembrane region" description="Helical" evidence="16">
    <location>
        <begin position="155"/>
        <end position="173"/>
    </location>
</feature>
<evidence type="ECO:0000256" key="5">
    <source>
        <dbReference type="ARBA" id="ARBA00018512"/>
    </source>
</evidence>
<evidence type="ECO:0000256" key="9">
    <source>
        <dbReference type="ARBA" id="ARBA00022824"/>
    </source>
</evidence>
<keyword evidence="6" id="KW-0328">Glycosyltransferase</keyword>
<feature type="region of interest" description="Disordered" evidence="15">
    <location>
        <begin position="429"/>
        <end position="456"/>
    </location>
</feature>
<dbReference type="GeneID" id="36292476"/>
<feature type="transmembrane region" description="Helical" evidence="16">
    <location>
        <begin position="20"/>
        <end position="41"/>
    </location>
</feature>
<comment type="function">
    <text evidence="13">Dol-P-Glc:Glc(2)Man(9)GlcNAc(2)-PP-Dol alpha-1,2-glucosyltransferase that operates in the biosynthetic pathway of dolichol-linked oligosaccharides, the glycan precursors employed in protein asparagine (N)-glycosylation. The assembly of dolichol-linked oligosaccharides begins on the cytosolic side of the endoplasmic reticulum membrane and finishes in its lumen. The sequential addition of sugars to dolichol pyrophosphate produces dolichol-linked oligosaccharides containing fourteen sugars, including two GlcNAcs, nine mannoses and three glucoses. Once assembled, the oligosaccharide is transferred from the lipid to nascent proteins by oligosaccharyltransferases. In the lumen of the endoplasmic reticulum, adds the third and last glucose residue from dolichyl phosphate glucose (Dol-P-Glc) onto the lipid-linked oligosaccharide intermediate Glc(2)Man(9)GlcNAc(2)-PP-Dol to produce Glc(3)Man(9)GlcNAc(2)-PP-Dol.</text>
</comment>
<feature type="transmembrane region" description="Helical" evidence="16">
    <location>
        <begin position="185"/>
        <end position="205"/>
    </location>
</feature>
<feature type="transmembrane region" description="Helical" evidence="16">
    <location>
        <begin position="290"/>
        <end position="309"/>
    </location>
</feature>
<feature type="transmembrane region" description="Helical" evidence="16">
    <location>
        <begin position="464"/>
        <end position="482"/>
    </location>
</feature>
<dbReference type="VEuPathDB" id="FungiDB:GMDG_08011"/>
<evidence type="ECO:0000256" key="10">
    <source>
        <dbReference type="ARBA" id="ARBA00022989"/>
    </source>
</evidence>
<evidence type="ECO:0000256" key="7">
    <source>
        <dbReference type="ARBA" id="ARBA00022679"/>
    </source>
</evidence>
<organism evidence="17">
    <name type="scientific">Pseudogymnoascus destructans</name>
    <dbReference type="NCBI Taxonomy" id="655981"/>
    <lineage>
        <taxon>Eukaryota</taxon>
        <taxon>Fungi</taxon>
        <taxon>Dikarya</taxon>
        <taxon>Ascomycota</taxon>
        <taxon>Pezizomycotina</taxon>
        <taxon>Leotiomycetes</taxon>
        <taxon>Thelebolales</taxon>
        <taxon>Thelebolaceae</taxon>
        <taxon>Pseudogymnoascus</taxon>
    </lineage>
</organism>
<reference evidence="17" key="1">
    <citation type="submission" date="2016-03" db="EMBL/GenBank/DDBJ databases">
        <title>Updated assembly of Pseudogymnoascus destructans, the fungus causing white-nose syndrome of bats.</title>
        <authorList>
            <person name="Palmer J.M."/>
            <person name="Drees K.P."/>
            <person name="Foster J.T."/>
            <person name="Lindner D.L."/>
        </authorList>
    </citation>
    <scope>NUCLEOTIDE SEQUENCE [LARGE SCALE GENOMIC DNA]</scope>
    <source>
        <strain evidence="17">20631-21</strain>
    </source>
</reference>
<evidence type="ECO:0000256" key="3">
    <source>
        <dbReference type="ARBA" id="ARBA00010600"/>
    </source>
</evidence>
<evidence type="ECO:0000256" key="13">
    <source>
        <dbReference type="ARBA" id="ARBA00044727"/>
    </source>
</evidence>
<dbReference type="OrthoDB" id="4769at2759"/>
<dbReference type="AlphaFoldDB" id="A0A176ZWW8"/>
<evidence type="ECO:0000256" key="15">
    <source>
        <dbReference type="SAM" id="MobiDB-lite"/>
    </source>
</evidence>
<evidence type="ECO:0000256" key="11">
    <source>
        <dbReference type="ARBA" id="ARBA00023136"/>
    </source>
</evidence>
<proteinExistence type="inferred from homology"/>
<dbReference type="Pfam" id="PF04922">
    <property type="entry name" value="DIE2_ALG10"/>
    <property type="match status" value="1"/>
</dbReference>
<evidence type="ECO:0000256" key="2">
    <source>
        <dbReference type="ARBA" id="ARBA00004922"/>
    </source>
</evidence>
<comment type="subcellular location">
    <subcellularLocation>
        <location evidence="1">Endoplasmic reticulum membrane</location>
        <topology evidence="1">Multi-pass membrane protein</topology>
    </subcellularLocation>
</comment>
<dbReference type="PANTHER" id="PTHR12989">
    <property type="entry name" value="ALPHA-1,2-GLUCOSYLTRANSFERASE ALG10"/>
    <property type="match status" value="1"/>
</dbReference>